<evidence type="ECO:0000256" key="2">
    <source>
        <dbReference type="ARBA" id="ARBA00022679"/>
    </source>
</evidence>
<feature type="domain" description="Methyltransferase" evidence="4">
    <location>
        <begin position="56"/>
        <end position="150"/>
    </location>
</feature>
<dbReference type="SUPFAM" id="SSF53335">
    <property type="entry name" value="S-adenosyl-L-methionine-dependent methyltransferases"/>
    <property type="match status" value="1"/>
</dbReference>
<evidence type="ECO:0000256" key="3">
    <source>
        <dbReference type="ARBA" id="ARBA00022691"/>
    </source>
</evidence>
<dbReference type="RefSeq" id="WP_406700182.1">
    <property type="nucleotide sequence ID" value="NZ_CP155447.1"/>
</dbReference>
<dbReference type="PANTHER" id="PTHR43464:SF19">
    <property type="entry name" value="UBIQUINONE BIOSYNTHESIS O-METHYLTRANSFERASE, MITOCHONDRIAL"/>
    <property type="match status" value="1"/>
</dbReference>
<gene>
    <name evidence="5" type="ORF">V5E97_15265</name>
</gene>
<accession>A0AAU7CPX6</accession>
<dbReference type="EMBL" id="CP155447">
    <property type="protein sequence ID" value="XBH07345.1"/>
    <property type="molecule type" value="Genomic_DNA"/>
</dbReference>
<keyword evidence="1 5" id="KW-0489">Methyltransferase</keyword>
<keyword evidence="3" id="KW-0949">S-adenosyl-L-methionine</keyword>
<proteinExistence type="predicted"/>
<dbReference type="GO" id="GO:0008168">
    <property type="term" value="F:methyltransferase activity"/>
    <property type="evidence" value="ECO:0007669"/>
    <property type="project" value="UniProtKB-KW"/>
</dbReference>
<dbReference type="Pfam" id="PF13649">
    <property type="entry name" value="Methyltransf_25"/>
    <property type="match status" value="1"/>
</dbReference>
<dbReference type="EC" id="2.1.-.-" evidence="5"/>
<reference evidence="5" key="1">
    <citation type="submission" date="2024-05" db="EMBL/GenBank/DDBJ databases">
        <title>Planctomycetes of the genus Singulisphaera possess chitinolytic capabilities.</title>
        <authorList>
            <person name="Ivanova A."/>
        </authorList>
    </citation>
    <scope>NUCLEOTIDE SEQUENCE</scope>
    <source>
        <strain evidence="5">Ch08T</strain>
    </source>
</reference>
<dbReference type="PANTHER" id="PTHR43464">
    <property type="entry name" value="METHYLTRANSFERASE"/>
    <property type="match status" value="1"/>
</dbReference>
<dbReference type="Gene3D" id="3.40.50.150">
    <property type="entry name" value="Vaccinia Virus protein VP39"/>
    <property type="match status" value="1"/>
</dbReference>
<organism evidence="5">
    <name type="scientific">Singulisphaera sp. Ch08</name>
    <dbReference type="NCBI Taxonomy" id="3120278"/>
    <lineage>
        <taxon>Bacteria</taxon>
        <taxon>Pseudomonadati</taxon>
        <taxon>Planctomycetota</taxon>
        <taxon>Planctomycetia</taxon>
        <taxon>Isosphaerales</taxon>
        <taxon>Isosphaeraceae</taxon>
        <taxon>Singulisphaera</taxon>
    </lineage>
</organism>
<dbReference type="GO" id="GO:0032259">
    <property type="term" value="P:methylation"/>
    <property type="evidence" value="ECO:0007669"/>
    <property type="project" value="UniProtKB-KW"/>
</dbReference>
<evidence type="ECO:0000313" key="5">
    <source>
        <dbReference type="EMBL" id="XBH07345.1"/>
    </source>
</evidence>
<dbReference type="InterPro" id="IPR041698">
    <property type="entry name" value="Methyltransf_25"/>
</dbReference>
<name>A0AAU7CPX6_9BACT</name>
<keyword evidence="2 5" id="KW-0808">Transferase</keyword>
<dbReference type="InterPro" id="IPR029063">
    <property type="entry name" value="SAM-dependent_MTases_sf"/>
</dbReference>
<evidence type="ECO:0000256" key="1">
    <source>
        <dbReference type="ARBA" id="ARBA00022603"/>
    </source>
</evidence>
<dbReference type="CDD" id="cd02440">
    <property type="entry name" value="AdoMet_MTases"/>
    <property type="match status" value="1"/>
</dbReference>
<evidence type="ECO:0000259" key="4">
    <source>
        <dbReference type="Pfam" id="PF13649"/>
    </source>
</evidence>
<dbReference type="AlphaFoldDB" id="A0AAU7CPX6"/>
<sequence length="296" mass="32600">MGIGQQSETLGYFREHAEDWRKKANAQDLLRVNVIQQRNGFVLHVIKSRVETRSALDVGSGTGDLVCAIARLGISATGIDFADEMIRLGRQQAEQNRLVQADFHCGSIFDFDLTTKRYDLISANGFIEYITPAQLEQFLDLAQRALKPGGSLVLGSRNRLFNMVSINAFTLEELTAGAADLLLREAVALAGGASLDELAESDTVRLQDTETTHPYTGVGVSTRFQYTPVQLMKLVIASGLCVEQIYPVHIHGVPPAFKQQQPEVHVAIANRLQEFALDGISLVPYASTFMLHARKE</sequence>
<protein>
    <submittedName>
        <fullName evidence="5">Class I SAM-dependent methyltransferase</fullName>
        <ecNumber evidence="5">2.1.-.-</ecNumber>
    </submittedName>
</protein>